<dbReference type="InterPro" id="IPR010977">
    <property type="entry name" value="Aromatic_deC"/>
</dbReference>
<dbReference type="AlphaFoldDB" id="A0A6A6IT23"/>
<protein>
    <submittedName>
        <fullName evidence="7">Pyridoxal-dependent decarboxylase</fullName>
    </submittedName>
</protein>
<accession>A0A6A6IT23</accession>
<sequence length="510" mass="55379">MIQASETLRELAATFACLRTEPAPDVLPPEESVTRAREKLQQHLPESGLGLEETTKHLQEAIIPGLNASSRSPNYYGFVTGGSTPAASLADNIVTAYDQNVGVHLPKETVATNLEDRALVLLCELLKLDPAQWPHRTFTTGATASNMLGVACGREYVIAEASAVRSDATNSVGELGIYEAMHRAGIDKIQILTSVPHSSLSKAAGILGLGRASIRSIGLEGASHKIDIAQLKKLLEQPGTASVVAISASEVNTGAFATSSLQEMLEIRKLCDMYGAWIHVDGAFGIMGRILTLPTHSTIINSCAGLELADSITGDGHKLLNVPYDCGFFLSRHREIAARVFQNPGAPYLSTDATDTIMSPLNIGLENSRRFRALPVYASLTAYGSNGYRGMLERQIELARAIAEFMLESEDFELLPKFEGSKEEALNNIYIIVLFRAKDDSLNKELTNRVKASRKIYVSGTAWEGQPACRFAVSNWMTDAKRDLPIIKQALINVVKGWKKSKEEIGIVHS</sequence>
<dbReference type="InterPro" id="IPR002129">
    <property type="entry name" value="PyrdxlP-dep_de-COase"/>
</dbReference>
<dbReference type="GO" id="GO:0016831">
    <property type="term" value="F:carboxy-lyase activity"/>
    <property type="evidence" value="ECO:0007669"/>
    <property type="project" value="TreeGrafter"/>
</dbReference>
<keyword evidence="8" id="KW-1185">Reference proteome</keyword>
<evidence type="ECO:0000313" key="7">
    <source>
        <dbReference type="EMBL" id="KAF2252683.1"/>
    </source>
</evidence>
<dbReference type="Proteomes" id="UP000800094">
    <property type="component" value="Unassembled WGS sequence"/>
</dbReference>
<keyword evidence="4 6" id="KW-0456">Lyase</keyword>
<dbReference type="Pfam" id="PF00282">
    <property type="entry name" value="Pyridoxal_deC"/>
    <property type="match status" value="1"/>
</dbReference>
<dbReference type="InterPro" id="IPR015424">
    <property type="entry name" value="PyrdxlP-dep_Trfase"/>
</dbReference>
<name>A0A6A6IT23_9PLEO</name>
<evidence type="ECO:0000256" key="3">
    <source>
        <dbReference type="ARBA" id="ARBA00022898"/>
    </source>
</evidence>
<evidence type="ECO:0000256" key="4">
    <source>
        <dbReference type="ARBA" id="ARBA00023239"/>
    </source>
</evidence>
<dbReference type="GO" id="GO:0019752">
    <property type="term" value="P:carboxylic acid metabolic process"/>
    <property type="evidence" value="ECO:0007669"/>
    <property type="project" value="InterPro"/>
</dbReference>
<dbReference type="Gene3D" id="3.40.640.10">
    <property type="entry name" value="Type I PLP-dependent aspartate aminotransferase-like (Major domain)"/>
    <property type="match status" value="1"/>
</dbReference>
<evidence type="ECO:0000313" key="8">
    <source>
        <dbReference type="Proteomes" id="UP000800094"/>
    </source>
</evidence>
<dbReference type="InterPro" id="IPR015421">
    <property type="entry name" value="PyrdxlP-dep_Trfase_major"/>
</dbReference>
<dbReference type="SUPFAM" id="SSF53383">
    <property type="entry name" value="PLP-dependent transferases"/>
    <property type="match status" value="1"/>
</dbReference>
<dbReference type="PANTHER" id="PTHR11999:SF165">
    <property type="entry name" value="DECARBOXYLASE, PUTATIVE (AFU_ORTHOLOGUE AFUA_2G04980)-RELATED"/>
    <property type="match status" value="1"/>
</dbReference>
<evidence type="ECO:0000256" key="1">
    <source>
        <dbReference type="ARBA" id="ARBA00001933"/>
    </source>
</evidence>
<dbReference type="GO" id="GO:0005737">
    <property type="term" value="C:cytoplasm"/>
    <property type="evidence" value="ECO:0007669"/>
    <property type="project" value="TreeGrafter"/>
</dbReference>
<organism evidence="7 8">
    <name type="scientific">Trematosphaeria pertusa</name>
    <dbReference type="NCBI Taxonomy" id="390896"/>
    <lineage>
        <taxon>Eukaryota</taxon>
        <taxon>Fungi</taxon>
        <taxon>Dikarya</taxon>
        <taxon>Ascomycota</taxon>
        <taxon>Pezizomycotina</taxon>
        <taxon>Dothideomycetes</taxon>
        <taxon>Pleosporomycetidae</taxon>
        <taxon>Pleosporales</taxon>
        <taxon>Massarineae</taxon>
        <taxon>Trematosphaeriaceae</taxon>
        <taxon>Trematosphaeria</taxon>
    </lineage>
</organism>
<gene>
    <name evidence="7" type="ORF">BU26DRAFT_517262</name>
</gene>
<dbReference type="OrthoDB" id="2161780at2759"/>
<evidence type="ECO:0000256" key="2">
    <source>
        <dbReference type="ARBA" id="ARBA00009533"/>
    </source>
</evidence>
<dbReference type="Gene3D" id="3.90.1150.10">
    <property type="entry name" value="Aspartate Aminotransferase, domain 1"/>
    <property type="match status" value="1"/>
</dbReference>
<dbReference type="InterPro" id="IPR015422">
    <property type="entry name" value="PyrdxlP-dep_Trfase_small"/>
</dbReference>
<feature type="modified residue" description="N6-(pyridoxal phosphate)lysine" evidence="5">
    <location>
        <position position="318"/>
    </location>
</feature>
<dbReference type="EMBL" id="ML987192">
    <property type="protein sequence ID" value="KAF2252683.1"/>
    <property type="molecule type" value="Genomic_DNA"/>
</dbReference>
<evidence type="ECO:0000256" key="5">
    <source>
        <dbReference type="PIRSR" id="PIRSR602129-50"/>
    </source>
</evidence>
<reference evidence="7" key="1">
    <citation type="journal article" date="2020" name="Stud. Mycol.">
        <title>101 Dothideomycetes genomes: a test case for predicting lifestyles and emergence of pathogens.</title>
        <authorList>
            <person name="Haridas S."/>
            <person name="Albert R."/>
            <person name="Binder M."/>
            <person name="Bloem J."/>
            <person name="Labutti K."/>
            <person name="Salamov A."/>
            <person name="Andreopoulos B."/>
            <person name="Baker S."/>
            <person name="Barry K."/>
            <person name="Bills G."/>
            <person name="Bluhm B."/>
            <person name="Cannon C."/>
            <person name="Castanera R."/>
            <person name="Culley D."/>
            <person name="Daum C."/>
            <person name="Ezra D."/>
            <person name="Gonzalez J."/>
            <person name="Henrissat B."/>
            <person name="Kuo A."/>
            <person name="Liang C."/>
            <person name="Lipzen A."/>
            <person name="Lutzoni F."/>
            <person name="Magnuson J."/>
            <person name="Mondo S."/>
            <person name="Nolan M."/>
            <person name="Ohm R."/>
            <person name="Pangilinan J."/>
            <person name="Park H.-J."/>
            <person name="Ramirez L."/>
            <person name="Alfaro M."/>
            <person name="Sun H."/>
            <person name="Tritt A."/>
            <person name="Yoshinaga Y."/>
            <person name="Zwiers L.-H."/>
            <person name="Turgeon B."/>
            <person name="Goodwin S."/>
            <person name="Spatafora J."/>
            <person name="Crous P."/>
            <person name="Grigoriev I."/>
        </authorList>
    </citation>
    <scope>NUCLEOTIDE SEQUENCE</scope>
    <source>
        <strain evidence="7">CBS 122368</strain>
    </source>
</reference>
<keyword evidence="3 5" id="KW-0663">Pyridoxal phosphate</keyword>
<dbReference type="GO" id="GO:0030170">
    <property type="term" value="F:pyridoxal phosphate binding"/>
    <property type="evidence" value="ECO:0007669"/>
    <property type="project" value="InterPro"/>
</dbReference>
<comment type="similarity">
    <text evidence="2 6">Belongs to the group II decarboxylase family.</text>
</comment>
<proteinExistence type="inferred from homology"/>
<evidence type="ECO:0000256" key="6">
    <source>
        <dbReference type="RuleBase" id="RU000382"/>
    </source>
</evidence>
<dbReference type="GeneID" id="54581863"/>
<dbReference type="RefSeq" id="XP_033687687.1">
    <property type="nucleotide sequence ID" value="XM_033828533.1"/>
</dbReference>
<dbReference type="PANTHER" id="PTHR11999">
    <property type="entry name" value="GROUP II PYRIDOXAL-5-PHOSPHATE DECARBOXYLASE"/>
    <property type="match status" value="1"/>
</dbReference>
<comment type="cofactor">
    <cofactor evidence="1 5 6">
        <name>pyridoxal 5'-phosphate</name>
        <dbReference type="ChEBI" id="CHEBI:597326"/>
    </cofactor>
</comment>